<accession>A0AAV2HN64</accession>
<dbReference type="GO" id="GO:0005769">
    <property type="term" value="C:early endosome"/>
    <property type="evidence" value="ECO:0007669"/>
    <property type="project" value="TreeGrafter"/>
</dbReference>
<dbReference type="GO" id="GO:0005770">
    <property type="term" value="C:late endosome"/>
    <property type="evidence" value="ECO:0007669"/>
    <property type="project" value="TreeGrafter"/>
</dbReference>
<keyword evidence="2" id="KW-1185">Reference proteome</keyword>
<evidence type="ECO:0000313" key="1">
    <source>
        <dbReference type="EMBL" id="CAL1535488.1"/>
    </source>
</evidence>
<dbReference type="GO" id="GO:0097422">
    <property type="term" value="C:tubular endosome"/>
    <property type="evidence" value="ECO:0007669"/>
    <property type="project" value="TreeGrafter"/>
</dbReference>
<name>A0AAV2HN64_LYMST</name>
<dbReference type="PANTHER" id="PTHR24170:SF2">
    <property type="entry name" value="ANKYRIN REPEAT DOMAIN-CONTAINING PROTEIN 27"/>
    <property type="match status" value="1"/>
</dbReference>
<dbReference type="GO" id="GO:0030133">
    <property type="term" value="C:transport vesicle"/>
    <property type="evidence" value="ECO:0007669"/>
    <property type="project" value="TreeGrafter"/>
</dbReference>
<dbReference type="AlphaFoldDB" id="A0AAV2HN64"/>
<feature type="non-terminal residue" evidence="1">
    <location>
        <position position="1"/>
    </location>
</feature>
<sequence>KVPILFAETFHGENGGSYRVFCIGGLLNRDIDKATEAPPAKHASPTSYNEVMDILWSHSGGQRMRDSLDKILNTFASTYDRLEGESLRSIMDAANTHFTKAMQLLLRDTVVKKSARHNHHYMENLKIAVETYMMNAVHKRLFRVITATVAAQDAELNKITRNLIDLQ</sequence>
<comment type="caution">
    <text evidence="1">The sequence shown here is derived from an EMBL/GenBank/DDBJ whole genome shotgun (WGS) entry which is preliminary data.</text>
</comment>
<organism evidence="1 2">
    <name type="scientific">Lymnaea stagnalis</name>
    <name type="common">Great pond snail</name>
    <name type="synonym">Helix stagnalis</name>
    <dbReference type="NCBI Taxonomy" id="6523"/>
    <lineage>
        <taxon>Eukaryota</taxon>
        <taxon>Metazoa</taxon>
        <taxon>Spiralia</taxon>
        <taxon>Lophotrochozoa</taxon>
        <taxon>Mollusca</taxon>
        <taxon>Gastropoda</taxon>
        <taxon>Heterobranchia</taxon>
        <taxon>Euthyneura</taxon>
        <taxon>Panpulmonata</taxon>
        <taxon>Hygrophila</taxon>
        <taxon>Lymnaeoidea</taxon>
        <taxon>Lymnaeidae</taxon>
        <taxon>Lymnaea</taxon>
    </lineage>
</organism>
<dbReference type="PANTHER" id="PTHR24170">
    <property type="entry name" value="ANKYRIN REPEAT DOMAIN-CONTAINING PROTEIN 27"/>
    <property type="match status" value="1"/>
</dbReference>
<gene>
    <name evidence="1" type="ORF">GSLYS_00009448001</name>
</gene>
<dbReference type="GO" id="GO:0043005">
    <property type="term" value="C:neuron projection"/>
    <property type="evidence" value="ECO:0007669"/>
    <property type="project" value="TreeGrafter"/>
</dbReference>
<dbReference type="SUPFAM" id="SSF109993">
    <property type="entry name" value="VPS9 domain"/>
    <property type="match status" value="1"/>
</dbReference>
<dbReference type="GO" id="GO:0005886">
    <property type="term" value="C:plasma membrane"/>
    <property type="evidence" value="ECO:0007669"/>
    <property type="project" value="TreeGrafter"/>
</dbReference>
<dbReference type="GO" id="GO:0000149">
    <property type="term" value="F:SNARE binding"/>
    <property type="evidence" value="ECO:0007669"/>
    <property type="project" value="TreeGrafter"/>
</dbReference>
<evidence type="ECO:0000313" key="2">
    <source>
        <dbReference type="Proteomes" id="UP001497497"/>
    </source>
</evidence>
<dbReference type="InterPro" id="IPR037191">
    <property type="entry name" value="VPS9_dom_sf"/>
</dbReference>
<dbReference type="GO" id="GO:0045022">
    <property type="term" value="P:early endosome to late endosome transport"/>
    <property type="evidence" value="ECO:0007669"/>
    <property type="project" value="TreeGrafter"/>
</dbReference>
<feature type="non-terminal residue" evidence="1">
    <location>
        <position position="167"/>
    </location>
</feature>
<dbReference type="InterPro" id="IPR051248">
    <property type="entry name" value="UPF0507/Ank_repeat_27"/>
</dbReference>
<protein>
    <submittedName>
        <fullName evidence="1">Uncharacterized protein</fullName>
    </submittedName>
</protein>
<dbReference type="GO" id="GO:0048812">
    <property type="term" value="P:neuron projection morphogenesis"/>
    <property type="evidence" value="ECO:0007669"/>
    <property type="project" value="TreeGrafter"/>
</dbReference>
<reference evidence="1 2" key="1">
    <citation type="submission" date="2024-04" db="EMBL/GenBank/DDBJ databases">
        <authorList>
            <consortium name="Genoscope - CEA"/>
            <person name="William W."/>
        </authorList>
    </citation>
    <scope>NUCLEOTIDE SEQUENCE [LARGE SCALE GENOMIC DNA]</scope>
</reference>
<proteinExistence type="predicted"/>
<dbReference type="Proteomes" id="UP001497497">
    <property type="component" value="Unassembled WGS sequence"/>
</dbReference>
<dbReference type="GO" id="GO:0005085">
    <property type="term" value="F:guanyl-nucleotide exchange factor activity"/>
    <property type="evidence" value="ECO:0007669"/>
    <property type="project" value="TreeGrafter"/>
</dbReference>
<dbReference type="EMBL" id="CAXITT010000203">
    <property type="protein sequence ID" value="CAL1535488.1"/>
    <property type="molecule type" value="Genomic_DNA"/>
</dbReference>